<dbReference type="InterPro" id="IPR036390">
    <property type="entry name" value="WH_DNA-bd_sf"/>
</dbReference>
<dbReference type="Gene3D" id="1.10.10.10">
    <property type="entry name" value="Winged helix-like DNA-binding domain superfamily/Winged helix DNA-binding domain"/>
    <property type="match status" value="1"/>
</dbReference>
<dbReference type="AlphaFoldDB" id="A0A171KNS4"/>
<dbReference type="SUPFAM" id="SSF55811">
    <property type="entry name" value="Nudix"/>
    <property type="match status" value="1"/>
</dbReference>
<proteinExistence type="predicted"/>
<dbReference type="GeneID" id="99727028"/>
<dbReference type="InterPro" id="IPR036388">
    <property type="entry name" value="WH-like_DNA-bd_sf"/>
</dbReference>
<dbReference type="InterPro" id="IPR054105">
    <property type="entry name" value="WHD_NrtR"/>
</dbReference>
<dbReference type="PATRIC" id="fig|206506.3.peg.3404"/>
<name>A0A171KNS4_9BURK</name>
<dbReference type="EMBL" id="LBNE01000014">
    <property type="protein sequence ID" value="KKO70541.1"/>
    <property type="molecule type" value="Genomic_DNA"/>
</dbReference>
<dbReference type="RefSeq" id="WP_068374672.1">
    <property type="nucleotide sequence ID" value="NZ_CBCSEB010000013.1"/>
</dbReference>
<comment type="caution">
    <text evidence="2">The sequence shown here is derived from an EMBL/GenBank/DDBJ whole genome shotgun (WGS) entry which is preliminary data.</text>
</comment>
<dbReference type="Gene3D" id="3.90.79.10">
    <property type="entry name" value="Nucleoside Triphosphate Pyrophosphohydrolase"/>
    <property type="match status" value="1"/>
</dbReference>
<organism evidence="2 4">
    <name type="scientific">Kerstersia gyiorum</name>
    <dbReference type="NCBI Taxonomy" id="206506"/>
    <lineage>
        <taxon>Bacteria</taxon>
        <taxon>Pseudomonadati</taxon>
        <taxon>Pseudomonadota</taxon>
        <taxon>Betaproteobacteria</taxon>
        <taxon>Burkholderiales</taxon>
        <taxon>Alcaligenaceae</taxon>
        <taxon>Kerstersia</taxon>
    </lineage>
</organism>
<evidence type="ECO:0000313" key="2">
    <source>
        <dbReference type="EMBL" id="KKO70541.1"/>
    </source>
</evidence>
<dbReference type="EMBL" id="SGWZ01000008">
    <property type="protein sequence ID" value="RZS63798.1"/>
    <property type="molecule type" value="Genomic_DNA"/>
</dbReference>
<evidence type="ECO:0000313" key="4">
    <source>
        <dbReference type="Proteomes" id="UP000078084"/>
    </source>
</evidence>
<dbReference type="InterPro" id="IPR015797">
    <property type="entry name" value="NUDIX_hydrolase-like_dom_sf"/>
</dbReference>
<dbReference type="Pfam" id="PF21906">
    <property type="entry name" value="WHD_NrtR"/>
    <property type="match status" value="1"/>
</dbReference>
<evidence type="ECO:0000313" key="3">
    <source>
        <dbReference type="EMBL" id="RZS63798.1"/>
    </source>
</evidence>
<keyword evidence="4" id="KW-1185">Reference proteome</keyword>
<dbReference type="InterPro" id="IPR011213">
    <property type="entry name" value="NMN_biosyn"/>
</dbReference>
<dbReference type="SUPFAM" id="SSF46785">
    <property type="entry name" value="Winged helix' DNA-binding domain"/>
    <property type="match status" value="1"/>
</dbReference>
<evidence type="ECO:0000259" key="1">
    <source>
        <dbReference type="Pfam" id="PF21906"/>
    </source>
</evidence>
<sequence length="306" mass="34510">MQTLASDTLAVELVAVLAAADSQAPSVLTIQGGLTFPAGPFVMAHRSLQAGLRGWVEAQTHHPLGYLEQLYTFADRGRHADAPDMRTISISYLGLTLAGDAPADLDASWRSWYEYFPWEDRRDDSNALLLADIATRLRAWARSQPRGLRERQWQRCCALFGLENDIWDEERTLPRYELLYEASLVPESPTAGTDLLPGRSMLYDHRRILATAMTRLRAKLKYRPVIYELMPASFSLLQLQQAVEALAGRRLHKQNFRRLIAQQDLVEETGASTQTGGRPAKLYRFRRGVQMERALATGGRLPLMKS</sequence>
<reference evidence="3 5" key="2">
    <citation type="submission" date="2019-02" db="EMBL/GenBank/DDBJ databases">
        <title>Genomic Encyclopedia of Type Strains, Phase IV (KMG-IV): sequencing the most valuable type-strain genomes for metagenomic binning, comparative biology and taxonomic classification.</title>
        <authorList>
            <person name="Goeker M."/>
        </authorList>
    </citation>
    <scope>NUCLEOTIDE SEQUENCE [LARGE SCALE GENOMIC DNA]</scope>
    <source>
        <strain evidence="3 5">DSM 16618</strain>
    </source>
</reference>
<dbReference type="Proteomes" id="UP000292039">
    <property type="component" value="Unassembled WGS sequence"/>
</dbReference>
<accession>A0A171KNS4</accession>
<evidence type="ECO:0000313" key="5">
    <source>
        <dbReference type="Proteomes" id="UP000292039"/>
    </source>
</evidence>
<protein>
    <submittedName>
        <fullName evidence="2">Membrane protein</fullName>
    </submittedName>
</protein>
<gene>
    <name evidence="2" type="ORF">AAV32_15980</name>
    <name evidence="3" type="ORF">EV679_3442</name>
</gene>
<feature type="domain" description="NrtR DNA-binding winged helix" evidence="1">
    <location>
        <begin position="227"/>
        <end position="285"/>
    </location>
</feature>
<dbReference type="PIRSF" id="PIRSF019423">
    <property type="entry name" value="NMN_biosyn"/>
    <property type="match status" value="1"/>
</dbReference>
<dbReference type="OrthoDB" id="5417595at2"/>
<dbReference type="Proteomes" id="UP000078084">
    <property type="component" value="Unassembled WGS sequence"/>
</dbReference>
<dbReference type="STRING" id="206506.AAV32_15980"/>
<reference evidence="2 4" key="1">
    <citation type="submission" date="2015-04" db="EMBL/GenBank/DDBJ databases">
        <title>Genome sequence of Kerstersia gyiorum CG1.</title>
        <authorList>
            <person name="Greninger A.L."/>
            <person name="Kozyreva V."/>
            <person name="Chaturvedi V."/>
        </authorList>
    </citation>
    <scope>NUCLEOTIDE SEQUENCE [LARGE SCALE GENOMIC DNA]</scope>
    <source>
        <strain evidence="2 4">CG1</strain>
    </source>
</reference>